<evidence type="ECO:0000313" key="2">
    <source>
        <dbReference type="Proteomes" id="UP000293360"/>
    </source>
</evidence>
<dbReference type="OrthoDB" id="5227374at2759"/>
<sequence>MPGFVECSFPGCATSFSVSQFQAITFRAGMSVCTKHMTSEYLDQAIARAISDYACSLKVFIYYDIELSRDGEVEQLGAYTSGGEFYSAIYNLKSARGAVYAPSTVPTAPRVAIISTTTAALNLRRRQQELVTAAYRP</sequence>
<dbReference type="Proteomes" id="UP000293360">
    <property type="component" value="Unassembled WGS sequence"/>
</dbReference>
<name>A0A4V1X9C6_9PEZI</name>
<evidence type="ECO:0000313" key="1">
    <source>
        <dbReference type="EMBL" id="RYO92536.1"/>
    </source>
</evidence>
<organism evidence="1 2">
    <name type="scientific">Monosporascus ibericus</name>
    <dbReference type="NCBI Taxonomy" id="155417"/>
    <lineage>
        <taxon>Eukaryota</taxon>
        <taxon>Fungi</taxon>
        <taxon>Dikarya</taxon>
        <taxon>Ascomycota</taxon>
        <taxon>Pezizomycotina</taxon>
        <taxon>Sordariomycetes</taxon>
        <taxon>Xylariomycetidae</taxon>
        <taxon>Xylariales</taxon>
        <taxon>Xylariales incertae sedis</taxon>
        <taxon>Monosporascus</taxon>
    </lineage>
</organism>
<accession>A0A4V1X9C6</accession>
<keyword evidence="2" id="KW-1185">Reference proteome</keyword>
<dbReference type="AlphaFoldDB" id="A0A4V1X9C6"/>
<proteinExistence type="predicted"/>
<reference evidence="1 2" key="1">
    <citation type="submission" date="2018-06" db="EMBL/GenBank/DDBJ databases">
        <title>Complete Genomes of Monosporascus.</title>
        <authorList>
            <person name="Robinson A.J."/>
            <person name="Natvig D.O."/>
        </authorList>
    </citation>
    <scope>NUCLEOTIDE SEQUENCE [LARGE SCALE GENOMIC DNA]</scope>
    <source>
        <strain evidence="1 2">CBS 110550</strain>
    </source>
</reference>
<protein>
    <submittedName>
        <fullName evidence="1">Uncharacterized protein</fullName>
    </submittedName>
</protein>
<dbReference type="EMBL" id="QJNU01000605">
    <property type="protein sequence ID" value="RYO92536.1"/>
    <property type="molecule type" value="Genomic_DNA"/>
</dbReference>
<gene>
    <name evidence="1" type="ORF">DL764_008119</name>
</gene>
<comment type="caution">
    <text evidence="1">The sequence shown here is derived from an EMBL/GenBank/DDBJ whole genome shotgun (WGS) entry which is preliminary data.</text>
</comment>